<dbReference type="SUPFAM" id="SSF54001">
    <property type="entry name" value="Cysteine proteinases"/>
    <property type="match status" value="1"/>
</dbReference>
<dbReference type="EMBL" id="BRZM01000082">
    <property type="protein sequence ID" value="GLD65763.1"/>
    <property type="molecule type" value="Genomic_DNA"/>
</dbReference>
<name>A0AAD3RE67_LATJO</name>
<feature type="compositionally biased region" description="Low complexity" evidence="1">
    <location>
        <begin position="521"/>
        <end position="532"/>
    </location>
</feature>
<keyword evidence="4" id="KW-1185">Reference proteome</keyword>
<dbReference type="PANTHER" id="PTHR24006">
    <property type="entry name" value="UBIQUITIN CARBOXYL-TERMINAL HYDROLASE"/>
    <property type="match status" value="1"/>
</dbReference>
<accession>A0AAD3RE67</accession>
<dbReference type="GO" id="GO:0005634">
    <property type="term" value="C:nucleus"/>
    <property type="evidence" value="ECO:0007669"/>
    <property type="project" value="TreeGrafter"/>
</dbReference>
<dbReference type="Proteomes" id="UP001279410">
    <property type="component" value="Unassembled WGS sequence"/>
</dbReference>
<protein>
    <submittedName>
        <fullName evidence="3">Ubiquitin carboxyl-terminal hydrolase 24 isoform X1</fullName>
    </submittedName>
</protein>
<sequence length="1022" mass="114415">MNETRSCCPSLAIDEQNLTVKSSGTGTPSGSSGVLSLRLAVPALLSSTLPMPWSKEKSCLVVMALVCNVFEMLHQLQLTLMNPGSAIRVRKLLLLIPTDPGGAGCSSNFVPKESKCLEPPALFYLGQGYRLSVSIYGLKQQHQLMLHHRVPVQILSTWHVPPSDHGWETSPPTVACFMRLTWAAAAGDWIWLAATANQRALIRFCAGSPRRVSSTASEMEALKVVLAATMLEGEDLLACDFEPSWSSEMETSQVVNILLAGHLNSSRPYSHSVAAEGTSRSISDPAVVGRLLFPSLRIIISSNPHPAPSQASINRETGPVSGFVGLKKNGGATCYMNAVFNSSTCNPGLPEAFLSIGDDTDQPGVFYQRTTVKRTCIKSLPSVLCIHLMRFGSDWESGGSIKYDEQIRFPWVLNMEPYTAHAGHYYSFIKDRRARGRWYKFNDNVVEEFDMNDETLEYECFGGEYRPKVYDQSNPYPDVRRRYWNAYMLFYQKISDQNSPVLPKKSRVSIMRQEAEDLTLSAPSSPDVSPQSSPRPPRANNDRLTLLTRLVRKGEKKGLFVEKMPASIYQMVRDENLKFMRNRDVYNSDYFNFTLSLASVNATKLKHPDYQPMAKESLQLAVHFLFHTYLHTKKKLRVDTEEWMATVEVLLSKSSEACQWMVQYLVGPEGREITRVCLLECSVREVRLVVASILEKTLESALHFGDPGLDSLTDALLSLLDKDVPENVKNCAQYFSLFSNFAQRGCGPCQLVLKHSAYRRMLIFLLGPNRQNNQNRRWSPAQAREFLHLHSTLALITLHSDLSPQRTQAPGGFKLRVSNVPSSTPLLPLHADILTSLFTPEGQPYLLEVMFAMRELSGPLSLLIEMVTYCSYCNEPFSQGVLQLLKTQLETAPPHELKNIFQMLQELLVVEDPLQSQRLKYAFESEKGLLALMHQSNNMDSRRCYQCVKFLVTLAQKCPPAKDYFKDLILICATALLNEKEQSGSSNGSDGSPANENADRSLRQVALRFNPAHCTQNSGLLT</sequence>
<gene>
    <name evidence="3" type="ORF">AKAME5_001720900</name>
</gene>
<dbReference type="AlphaFoldDB" id="A0AAD3RE67"/>
<keyword evidence="3" id="KW-0378">Hydrolase</keyword>
<evidence type="ECO:0000259" key="2">
    <source>
        <dbReference type="Pfam" id="PF00443"/>
    </source>
</evidence>
<dbReference type="GO" id="GO:0004843">
    <property type="term" value="F:cysteine-type deubiquitinase activity"/>
    <property type="evidence" value="ECO:0007669"/>
    <property type="project" value="InterPro"/>
</dbReference>
<comment type="caution">
    <text evidence="3">The sequence shown here is derived from an EMBL/GenBank/DDBJ whole genome shotgun (WGS) entry which is preliminary data.</text>
</comment>
<dbReference type="InterPro" id="IPR001394">
    <property type="entry name" value="Peptidase_C19_UCH"/>
</dbReference>
<reference evidence="3" key="1">
    <citation type="submission" date="2022-08" db="EMBL/GenBank/DDBJ databases">
        <title>Genome sequencing of akame (Lates japonicus).</title>
        <authorList>
            <person name="Hashiguchi Y."/>
            <person name="Takahashi H."/>
        </authorList>
    </citation>
    <scope>NUCLEOTIDE SEQUENCE</scope>
    <source>
        <strain evidence="3">Kochi</strain>
    </source>
</reference>
<proteinExistence type="predicted"/>
<evidence type="ECO:0000313" key="4">
    <source>
        <dbReference type="Proteomes" id="UP001279410"/>
    </source>
</evidence>
<dbReference type="GO" id="GO:0005829">
    <property type="term" value="C:cytosol"/>
    <property type="evidence" value="ECO:0007669"/>
    <property type="project" value="TreeGrafter"/>
</dbReference>
<dbReference type="InterPro" id="IPR016024">
    <property type="entry name" value="ARM-type_fold"/>
</dbReference>
<feature type="domain" description="Peptidase C19 ubiquitin carboxyl-terminal hydrolase" evidence="2">
    <location>
        <begin position="374"/>
        <end position="491"/>
    </location>
</feature>
<feature type="region of interest" description="Disordered" evidence="1">
    <location>
        <begin position="517"/>
        <end position="542"/>
    </location>
</feature>
<evidence type="ECO:0000313" key="3">
    <source>
        <dbReference type="EMBL" id="GLD65763.1"/>
    </source>
</evidence>
<dbReference type="SUPFAM" id="SSF48371">
    <property type="entry name" value="ARM repeat"/>
    <property type="match status" value="1"/>
</dbReference>
<organism evidence="3 4">
    <name type="scientific">Lates japonicus</name>
    <name type="common">Japanese lates</name>
    <dbReference type="NCBI Taxonomy" id="270547"/>
    <lineage>
        <taxon>Eukaryota</taxon>
        <taxon>Metazoa</taxon>
        <taxon>Chordata</taxon>
        <taxon>Craniata</taxon>
        <taxon>Vertebrata</taxon>
        <taxon>Euteleostomi</taxon>
        <taxon>Actinopterygii</taxon>
        <taxon>Neopterygii</taxon>
        <taxon>Teleostei</taxon>
        <taxon>Neoteleostei</taxon>
        <taxon>Acanthomorphata</taxon>
        <taxon>Carangaria</taxon>
        <taxon>Carangaria incertae sedis</taxon>
        <taxon>Centropomidae</taxon>
        <taxon>Lates</taxon>
    </lineage>
</organism>
<evidence type="ECO:0000256" key="1">
    <source>
        <dbReference type="SAM" id="MobiDB-lite"/>
    </source>
</evidence>
<dbReference type="PANTHER" id="PTHR24006:SF729">
    <property type="entry name" value="UBIQUITIN CARBOXYL-TERMINAL HYDROLASE 24"/>
    <property type="match status" value="1"/>
</dbReference>
<dbReference type="GO" id="GO:0016579">
    <property type="term" value="P:protein deubiquitination"/>
    <property type="evidence" value="ECO:0007669"/>
    <property type="project" value="InterPro"/>
</dbReference>
<dbReference type="Gene3D" id="3.90.70.10">
    <property type="entry name" value="Cysteine proteinases"/>
    <property type="match status" value="1"/>
</dbReference>
<dbReference type="InterPro" id="IPR050164">
    <property type="entry name" value="Peptidase_C19"/>
</dbReference>
<dbReference type="Pfam" id="PF00443">
    <property type="entry name" value="UCH"/>
    <property type="match status" value="1"/>
</dbReference>
<dbReference type="InterPro" id="IPR038765">
    <property type="entry name" value="Papain-like_cys_pep_sf"/>
</dbReference>